<evidence type="ECO:0000256" key="3">
    <source>
        <dbReference type="ARBA" id="ARBA00023134"/>
    </source>
</evidence>
<evidence type="ECO:0000313" key="6">
    <source>
        <dbReference type="EMBL" id="GKT15359.1"/>
    </source>
</evidence>
<dbReference type="Gene3D" id="3.40.50.300">
    <property type="entry name" value="P-loop containing nucleotide triphosphate hydrolases"/>
    <property type="match status" value="1"/>
</dbReference>
<feature type="compositionally biased region" description="Basic and acidic residues" evidence="4">
    <location>
        <begin position="83"/>
        <end position="137"/>
    </location>
</feature>
<feature type="region of interest" description="Disordered" evidence="4">
    <location>
        <begin position="1"/>
        <end position="226"/>
    </location>
</feature>
<dbReference type="Gene3D" id="2.40.30.10">
    <property type="entry name" value="Translation factors"/>
    <property type="match status" value="2"/>
</dbReference>
<evidence type="ECO:0000256" key="2">
    <source>
        <dbReference type="ARBA" id="ARBA00022741"/>
    </source>
</evidence>
<accession>A0ABQ5JST9</accession>
<evidence type="ECO:0000313" key="7">
    <source>
        <dbReference type="Proteomes" id="UP001057375"/>
    </source>
</evidence>
<dbReference type="SUPFAM" id="SSF50465">
    <property type="entry name" value="EF-Tu/eEF-1alpha/eIF2-gamma C-terminal domain"/>
    <property type="match status" value="1"/>
</dbReference>
<dbReference type="InterPro" id="IPR050100">
    <property type="entry name" value="TRAFAC_GTPase_members"/>
</dbReference>
<comment type="caution">
    <text evidence="6">The sequence shown here is derived from an EMBL/GenBank/DDBJ whole genome shotgun (WGS) entry which is preliminary data.</text>
</comment>
<dbReference type="InterPro" id="IPR027417">
    <property type="entry name" value="P-loop_NTPase"/>
</dbReference>
<keyword evidence="3" id="KW-0342">GTP-binding</keyword>
<dbReference type="InterPro" id="IPR054696">
    <property type="entry name" value="GTP-eEF1A_C"/>
</dbReference>
<dbReference type="PANTHER" id="PTHR23115">
    <property type="entry name" value="TRANSLATION FACTOR"/>
    <property type="match status" value="1"/>
</dbReference>
<dbReference type="EMBL" id="BQXS01011667">
    <property type="protein sequence ID" value="GKT15359.1"/>
    <property type="molecule type" value="Genomic_DNA"/>
</dbReference>
<dbReference type="PROSITE" id="PS51722">
    <property type="entry name" value="G_TR_2"/>
    <property type="match status" value="1"/>
</dbReference>
<evidence type="ECO:0000259" key="5">
    <source>
        <dbReference type="PROSITE" id="PS51722"/>
    </source>
</evidence>
<evidence type="ECO:0000256" key="4">
    <source>
        <dbReference type="SAM" id="MobiDB-lite"/>
    </source>
</evidence>
<name>A0ABQ5JST9_9EUKA</name>
<organism evidence="6 7">
    <name type="scientific">Aduncisulcus paluster</name>
    <dbReference type="NCBI Taxonomy" id="2918883"/>
    <lineage>
        <taxon>Eukaryota</taxon>
        <taxon>Metamonada</taxon>
        <taxon>Carpediemonas-like organisms</taxon>
        <taxon>Aduncisulcus</taxon>
    </lineage>
</organism>
<dbReference type="InterPro" id="IPR009001">
    <property type="entry name" value="Transl_elong_EF1A/Init_IF2_C"/>
</dbReference>
<dbReference type="Proteomes" id="UP001057375">
    <property type="component" value="Unassembled WGS sequence"/>
</dbReference>
<feature type="compositionally biased region" description="Acidic residues" evidence="4">
    <location>
        <begin position="73"/>
        <end position="82"/>
    </location>
</feature>
<feature type="domain" description="Tr-type G" evidence="5">
    <location>
        <begin position="249"/>
        <end position="500"/>
    </location>
</feature>
<gene>
    <name evidence="6" type="ORF">ADUPG1_010689</name>
</gene>
<dbReference type="SUPFAM" id="SSF52540">
    <property type="entry name" value="P-loop containing nucleoside triphosphate hydrolases"/>
    <property type="match status" value="1"/>
</dbReference>
<sequence length="844" mass="95304">MNKKSKKNQFSYDERDIYDPYSVESAGSYDMSGDFYGRRESTDMYDLMPTVQESGGYDEGDEFDPYGMGDIPGFDEEEELRAEEERRLEEERKRKADEEKRKLAARKQKEAERKKQMKKVAEQRRKEKEEEEKHIPGFDEEEELRAEEERRLEEERKRKADEEKRKLAARKQKEAERKKQMKKVAEQRRKEKEEEEKRQQEEEERRKKEEEDKDDPSHIEERLRELSVQYPDVAPPSLVKKCKTLSDNSNTLQVITAGHVDAGKSTLMGHLMLLCSRLSSSERHSLKKLSQAAKDKGKESFVFAWTLDDDEMERDRGVTVDVAHTHFTIPSTMSGLDEDKKDIQDRSVFLRDAPGHRSFVPNLITKAQAPDVGVLVVDSVEQELVAALSAEGQCWEHMLLLRAVGVQRLIVCVNKLDRVDWSEVTYAHVCSTLKKYLKKAGFDVRDESEQVVFIPISGYHGVNLIPESSRARIAETFGSEESKGSEDTDEESSSSAPTLVPPALSSVMPWYDGPSLATLLFNAPIQPRLLEHPFVCVVSDVSKAKFSGKSVMSGRIASGCLVEGEVLVLLPFLRLLRVTAIVDNTCGVGKPVTRCYGGMYVSLSFKPLGASEGFGGGYSEEEIEGMVKSGCVLCRPSQPVRVSNRLTIQVRTTELEHVLLKGERVDMFIHSMWSCDNTCGVGKPVTRCYGGMYVSLSFKPLGASEGFGGGYSEEEIEGMVKSGCVLCRPSQPVRVSNRLTIQVRTTELEHVLLKGERVDMFIHSMWSCGLLKRFVSEMNNKGVVIQKKPRKISSNTNAIVRVQTDDVVPMLPHSIHPLMGRIVLRLNSRTIAIGVITETHDVKI</sequence>
<dbReference type="Pfam" id="PF22594">
    <property type="entry name" value="GTP-eEF1A_C"/>
    <property type="match status" value="1"/>
</dbReference>
<protein>
    <recommendedName>
        <fullName evidence="5">Tr-type G domain-containing protein</fullName>
    </recommendedName>
</protein>
<feature type="region of interest" description="Disordered" evidence="4">
    <location>
        <begin position="477"/>
        <end position="500"/>
    </location>
</feature>
<feature type="compositionally biased region" description="Basic and acidic residues" evidence="4">
    <location>
        <begin position="147"/>
        <end position="225"/>
    </location>
</feature>
<dbReference type="Pfam" id="PF00009">
    <property type="entry name" value="GTP_EFTU"/>
    <property type="match status" value="1"/>
</dbReference>
<comment type="similarity">
    <text evidence="1">Belongs to the TRAFAC class translation factor GTPase superfamily. Classic translation factor GTPase family. EF-Tu/EF-1A subfamily.</text>
</comment>
<dbReference type="PRINTS" id="PR00315">
    <property type="entry name" value="ELONGATNFCT"/>
</dbReference>
<evidence type="ECO:0000256" key="1">
    <source>
        <dbReference type="ARBA" id="ARBA00007249"/>
    </source>
</evidence>
<reference evidence="6" key="1">
    <citation type="submission" date="2022-03" db="EMBL/GenBank/DDBJ databases">
        <title>Draft genome sequence of Aduncisulcus paluster, a free-living microaerophilic Fornicata.</title>
        <authorList>
            <person name="Yuyama I."/>
            <person name="Kume K."/>
            <person name="Tamura T."/>
            <person name="Inagaki Y."/>
            <person name="Hashimoto T."/>
        </authorList>
    </citation>
    <scope>NUCLEOTIDE SEQUENCE</scope>
    <source>
        <strain evidence="6">NY0171</strain>
    </source>
</reference>
<keyword evidence="7" id="KW-1185">Reference proteome</keyword>
<keyword evidence="2" id="KW-0547">Nucleotide-binding</keyword>
<proteinExistence type="inferred from homology"/>
<dbReference type="InterPro" id="IPR000795">
    <property type="entry name" value="T_Tr_GTP-bd_dom"/>
</dbReference>